<feature type="region of interest" description="Disordered" evidence="2">
    <location>
        <begin position="119"/>
        <end position="146"/>
    </location>
</feature>
<name>A0A927CDF2_9BACL</name>
<evidence type="ECO:0000259" key="3">
    <source>
        <dbReference type="PROSITE" id="PS50966"/>
    </source>
</evidence>
<keyword evidence="5" id="KW-1185">Reference proteome</keyword>
<dbReference type="AlphaFoldDB" id="A0A927CDF2"/>
<evidence type="ECO:0000256" key="2">
    <source>
        <dbReference type="SAM" id="MobiDB-lite"/>
    </source>
</evidence>
<feature type="domain" description="SWIM-type" evidence="3">
    <location>
        <begin position="64"/>
        <end position="97"/>
    </location>
</feature>
<dbReference type="GO" id="GO:0008270">
    <property type="term" value="F:zinc ion binding"/>
    <property type="evidence" value="ECO:0007669"/>
    <property type="project" value="UniProtKB-KW"/>
</dbReference>
<evidence type="ECO:0000313" key="4">
    <source>
        <dbReference type="EMBL" id="MBD2864792.1"/>
    </source>
</evidence>
<dbReference type="RefSeq" id="WP_190930416.1">
    <property type="nucleotide sequence ID" value="NZ_JACXJA010000033.1"/>
</dbReference>
<organism evidence="4 5">
    <name type="scientific">Paenibacillus oceani</name>
    <dbReference type="NCBI Taxonomy" id="2772510"/>
    <lineage>
        <taxon>Bacteria</taxon>
        <taxon>Bacillati</taxon>
        <taxon>Bacillota</taxon>
        <taxon>Bacilli</taxon>
        <taxon>Bacillales</taxon>
        <taxon>Paenibacillaceae</taxon>
        <taxon>Paenibacillus</taxon>
    </lineage>
</organism>
<proteinExistence type="predicted"/>
<evidence type="ECO:0000313" key="5">
    <source>
        <dbReference type="Proteomes" id="UP000639396"/>
    </source>
</evidence>
<dbReference type="InterPro" id="IPR007527">
    <property type="entry name" value="Znf_SWIM"/>
</dbReference>
<sequence length="561" mass="66402">MGEKEARLSREHIQYLWEEALANFPVPLLQTGWTLYRSISDSHSKVNAEKSTYTCNVVDKGRTYAVMIDYDFFNLTTCDCGSVAYCAHIAAAVMSLLSMQGKRPELLIREAEERVAPSIPSIVKRDGTKKPSSAPNPPSLLTPKKVKEQKDQLKRLESEQASLKENSDAESWSRLFAGLYEKRQNTMQGSVHVQYSLLLQEFDQSGASLPETLRELYRIYMRLELLHQMEHDWKKSEISFYMSYYNQYYHTCNAIQEEIRVIARQINRSVLYSRYGDKLEQTAQMLHQFIMIGGANSPAGWLILYRYLWWGMLNHSEYCERELVRLQRQMKRPEATLEQVELARLGLLHMRMLEGDEQTALELFAQQTVLKDPVLVVMYLHYFKQTDRWDTLQKWLRWMIPFMKQDDEEFLETYVHDFWEPLVKRTGKQDELLQAMTELLPYSSDIYGELLLKMKRYQQWVDLQMTLDYSPGELDDSDLRKVSAGQPEMLLPLYHQSIERCIAWRKRDAYQEAAHYLTKLRDCYYKLKSPERWNEYFAHLRDKHSRLRAFQEELKRSKLIL</sequence>
<keyword evidence="1" id="KW-0862">Zinc</keyword>
<dbReference type="EMBL" id="JACXJA010000033">
    <property type="protein sequence ID" value="MBD2864792.1"/>
    <property type="molecule type" value="Genomic_DNA"/>
</dbReference>
<accession>A0A927CDF2</accession>
<keyword evidence="1" id="KW-0479">Metal-binding</keyword>
<comment type="caution">
    <text evidence="4">The sequence shown here is derived from an EMBL/GenBank/DDBJ whole genome shotgun (WGS) entry which is preliminary data.</text>
</comment>
<dbReference type="Proteomes" id="UP000639396">
    <property type="component" value="Unassembled WGS sequence"/>
</dbReference>
<keyword evidence="1" id="KW-0863">Zinc-finger</keyword>
<dbReference type="PROSITE" id="PS50966">
    <property type="entry name" value="ZF_SWIM"/>
    <property type="match status" value="1"/>
</dbReference>
<evidence type="ECO:0000256" key="1">
    <source>
        <dbReference type="PROSITE-ProRule" id="PRU00325"/>
    </source>
</evidence>
<gene>
    <name evidence="4" type="ORF">IDH45_22685</name>
</gene>
<reference evidence="4" key="1">
    <citation type="submission" date="2020-09" db="EMBL/GenBank/DDBJ databases">
        <title>A novel bacterium of genus Paenibacillus, isolated from South China Sea.</title>
        <authorList>
            <person name="Huang H."/>
            <person name="Mo K."/>
            <person name="Hu Y."/>
        </authorList>
    </citation>
    <scope>NUCLEOTIDE SEQUENCE</scope>
    <source>
        <strain evidence="4">IB182363</strain>
    </source>
</reference>
<protein>
    <recommendedName>
        <fullName evidence="3">SWIM-type domain-containing protein</fullName>
    </recommendedName>
</protein>